<name>A0A1E3AD20_9FIRM</name>
<gene>
    <name evidence="4" type="ORF">BEI59_01350</name>
    <name evidence="2" type="ORF">BEI61_02535</name>
    <name evidence="3" type="ORF">BEI63_31335</name>
</gene>
<evidence type="ECO:0000313" key="2">
    <source>
        <dbReference type="EMBL" id="ODM06645.1"/>
    </source>
</evidence>
<dbReference type="RefSeq" id="WP_069152503.1">
    <property type="nucleotide sequence ID" value="NZ_DBFYTW010000118.1"/>
</dbReference>
<dbReference type="Proteomes" id="UP000094271">
    <property type="component" value="Unassembled WGS sequence"/>
</dbReference>
<sequence>MNEANNRDSEFLGYEYKELSVEQSRVSMYLDGYKNFGWIADDNFDLPKAGSMVTLHLKRNRKIMNKMELTRLQRNFEACMNEIETLERSKTANARIASLTAGVLGTAFMAGSTFAVVASPPIIWLCILLAVPGFSGWIAPYFLYKKLVQKRTAKVVPLIEAIYDEIYDLCLKGSALL</sequence>
<reference evidence="4 6" key="3">
    <citation type="submission" date="2016-08" db="EMBL/GenBank/DDBJ databases">
        <authorList>
            <person name="Seilhamer J.J."/>
        </authorList>
    </citation>
    <scope>NUCLEOTIDE SEQUENCE [LARGE SCALE GENOMIC DNA]</scope>
    <source>
        <strain evidence="4 6">NML150140-1</strain>
    </source>
</reference>
<dbReference type="OrthoDB" id="2599257at2"/>
<accession>A0A1E3AD20</accession>
<dbReference type="AlphaFoldDB" id="A0A1E3AD20"/>
<keyword evidence="7" id="KW-1185">Reference proteome</keyword>
<dbReference type="EMBL" id="MEHA01000001">
    <property type="protein sequence ID" value="ODR55833.1"/>
    <property type="molecule type" value="Genomic_DNA"/>
</dbReference>
<feature type="transmembrane region" description="Helical" evidence="1">
    <location>
        <begin position="96"/>
        <end position="116"/>
    </location>
</feature>
<dbReference type="Proteomes" id="UP000094869">
    <property type="component" value="Unassembled WGS sequence"/>
</dbReference>
<reference evidence="3 7" key="2">
    <citation type="submission" date="2016-08" db="EMBL/GenBank/DDBJ databases">
        <title>Characterization of Isolates of Eisenbergiella tayi Derived from Blood Cultures, Using Whole Genome Sequencing.</title>
        <authorList>
            <person name="Bernier A.-M."/>
            <person name="Burdz T."/>
            <person name="Wiebe D."/>
            <person name="Bernard K."/>
        </authorList>
    </citation>
    <scope>NUCLEOTIDE SEQUENCE [LARGE SCALE GENOMIC DNA]</scope>
    <source>
        <strain evidence="3 7">NML120146</strain>
    </source>
</reference>
<keyword evidence="1" id="KW-0812">Transmembrane</keyword>
<evidence type="ECO:0000313" key="3">
    <source>
        <dbReference type="EMBL" id="ODR44118.1"/>
    </source>
</evidence>
<keyword evidence="1" id="KW-1133">Transmembrane helix</keyword>
<evidence type="ECO:0000256" key="1">
    <source>
        <dbReference type="SAM" id="Phobius"/>
    </source>
</evidence>
<evidence type="ECO:0000313" key="5">
    <source>
        <dbReference type="Proteomes" id="UP000094067"/>
    </source>
</evidence>
<dbReference type="Proteomes" id="UP000094067">
    <property type="component" value="Unassembled WGS sequence"/>
</dbReference>
<keyword evidence="1" id="KW-0472">Membrane</keyword>
<dbReference type="PATRIC" id="fig|1432052.4.peg.2831"/>
<evidence type="ECO:0000313" key="7">
    <source>
        <dbReference type="Proteomes" id="UP000094869"/>
    </source>
</evidence>
<evidence type="ECO:0000313" key="4">
    <source>
        <dbReference type="EMBL" id="ODR55833.1"/>
    </source>
</evidence>
<comment type="caution">
    <text evidence="2">The sequence shown here is derived from an EMBL/GenBank/DDBJ whole genome shotgun (WGS) entry which is preliminary data.</text>
</comment>
<protein>
    <recommendedName>
        <fullName evidence="8">DUF2207 domain-containing protein</fullName>
    </recommendedName>
</protein>
<evidence type="ECO:0000313" key="6">
    <source>
        <dbReference type="Proteomes" id="UP000094271"/>
    </source>
</evidence>
<feature type="transmembrane region" description="Helical" evidence="1">
    <location>
        <begin position="122"/>
        <end position="144"/>
    </location>
</feature>
<evidence type="ECO:0008006" key="8">
    <source>
        <dbReference type="Google" id="ProtNLM"/>
    </source>
</evidence>
<proteinExistence type="predicted"/>
<dbReference type="EMBL" id="MCGH01000002">
    <property type="protein sequence ID" value="ODM06645.1"/>
    <property type="molecule type" value="Genomic_DNA"/>
</dbReference>
<reference evidence="2 5" key="1">
    <citation type="submission" date="2016-07" db="EMBL/GenBank/DDBJ databases">
        <title>Characterization of isolates of Eisenbergiella tayi derived from blood cultures, using whole genome sequencing.</title>
        <authorList>
            <person name="Burdz T."/>
            <person name="Wiebe D."/>
            <person name="Huynh C."/>
            <person name="Bernard K."/>
        </authorList>
    </citation>
    <scope>NUCLEOTIDE SEQUENCE [LARGE SCALE GENOMIC DNA]</scope>
    <source>
        <strain evidence="2 5">NML 110608</strain>
    </source>
</reference>
<dbReference type="EMBL" id="MEHD01000056">
    <property type="protein sequence ID" value="ODR44118.1"/>
    <property type="molecule type" value="Genomic_DNA"/>
</dbReference>
<organism evidence="2 5">
    <name type="scientific">Eisenbergiella tayi</name>
    <dbReference type="NCBI Taxonomy" id="1432052"/>
    <lineage>
        <taxon>Bacteria</taxon>
        <taxon>Bacillati</taxon>
        <taxon>Bacillota</taxon>
        <taxon>Clostridia</taxon>
        <taxon>Lachnospirales</taxon>
        <taxon>Lachnospiraceae</taxon>
        <taxon>Eisenbergiella</taxon>
    </lineage>
</organism>